<dbReference type="InterPro" id="IPR039603">
    <property type="entry name" value="Ribosomal_mS41"/>
</dbReference>
<organism evidence="7 8">
    <name type="scientific">Lodderomyces beijingensis</name>
    <dbReference type="NCBI Taxonomy" id="1775926"/>
    <lineage>
        <taxon>Eukaryota</taxon>
        <taxon>Fungi</taxon>
        <taxon>Dikarya</taxon>
        <taxon>Ascomycota</taxon>
        <taxon>Saccharomycotina</taxon>
        <taxon>Pichiomycetes</taxon>
        <taxon>Debaryomycetaceae</taxon>
        <taxon>Candida/Lodderomyces clade</taxon>
        <taxon>Lodderomyces</taxon>
    </lineage>
</organism>
<dbReference type="RefSeq" id="XP_066829907.1">
    <property type="nucleotide sequence ID" value="XM_066973026.1"/>
</dbReference>
<feature type="domain" description="Small ribosomal subunit protein mS41 SAM" evidence="6">
    <location>
        <begin position="52"/>
        <end position="108"/>
    </location>
</feature>
<dbReference type="SMART" id="SM01238">
    <property type="entry name" value="IGR"/>
    <property type="match status" value="1"/>
</dbReference>
<dbReference type="InterPro" id="IPR019083">
    <property type="entry name" value="SAM_Ribosomal_mS41"/>
</dbReference>
<dbReference type="PANTHER" id="PTHR28235">
    <property type="entry name" value="PROTEIN FYV4, MITOCHONDRIAL"/>
    <property type="match status" value="1"/>
</dbReference>
<dbReference type="Proteomes" id="UP001497383">
    <property type="component" value="Chromosome 3"/>
</dbReference>
<evidence type="ECO:0000256" key="3">
    <source>
        <dbReference type="ARBA" id="ARBA00023128"/>
    </source>
</evidence>
<sequence length="162" mass="18851">MFRSLIRTPVLSQALIVPARSCTLSGARCFSQSFTNHRTNTSTRTKENVHDLKTFLELIGRNCVEHLDVFEGDLNKFIETPSSKMKEAGIDTRTRRYLLRWKHKFVNDLEPLREHKRGKKKNGGERKAKTVIAKRKALQRAEEREQLAQEELIAEDRGERLF</sequence>
<protein>
    <recommendedName>
        <fullName evidence="4">Small ribosomal subunit protein mS41</fullName>
    </recommendedName>
    <alternativeName>
        <fullName evidence="5">Protein FYV4, mitochondrial</fullName>
    </alternativeName>
</protein>
<name>A0ABP0ZRB8_9ASCO</name>
<proteinExistence type="inferred from homology"/>
<evidence type="ECO:0000256" key="4">
    <source>
        <dbReference type="ARBA" id="ARBA00035129"/>
    </source>
</evidence>
<comment type="similarity">
    <text evidence="2">Belongs to the mitochondrion-specific ribosomal protein mS41 family.</text>
</comment>
<evidence type="ECO:0000256" key="5">
    <source>
        <dbReference type="ARBA" id="ARBA00035341"/>
    </source>
</evidence>
<keyword evidence="8" id="KW-1185">Reference proteome</keyword>
<reference evidence="7 8" key="1">
    <citation type="submission" date="2024-03" db="EMBL/GenBank/DDBJ databases">
        <authorList>
            <person name="Brejova B."/>
        </authorList>
    </citation>
    <scope>NUCLEOTIDE SEQUENCE [LARGE SCALE GENOMIC DNA]</scope>
    <source>
        <strain evidence="7 8">CBS 14171</strain>
    </source>
</reference>
<dbReference type="EMBL" id="OZ022407">
    <property type="protein sequence ID" value="CAK9438745.1"/>
    <property type="molecule type" value="Genomic_DNA"/>
</dbReference>
<accession>A0ABP0ZRB8</accession>
<evidence type="ECO:0000259" key="6">
    <source>
        <dbReference type="SMART" id="SM01238"/>
    </source>
</evidence>
<evidence type="ECO:0000313" key="7">
    <source>
        <dbReference type="EMBL" id="CAK9438745.1"/>
    </source>
</evidence>
<evidence type="ECO:0000256" key="2">
    <source>
        <dbReference type="ARBA" id="ARBA00010492"/>
    </source>
</evidence>
<dbReference type="GeneID" id="92208165"/>
<evidence type="ECO:0000256" key="1">
    <source>
        <dbReference type="ARBA" id="ARBA00004173"/>
    </source>
</evidence>
<comment type="subcellular location">
    <subcellularLocation>
        <location evidence="1">Mitochondrion</location>
    </subcellularLocation>
</comment>
<keyword evidence="3" id="KW-0496">Mitochondrion</keyword>
<gene>
    <name evidence="7" type="ORF">LODBEIA_P29690</name>
</gene>
<evidence type="ECO:0000313" key="8">
    <source>
        <dbReference type="Proteomes" id="UP001497383"/>
    </source>
</evidence>
<dbReference type="PANTHER" id="PTHR28235:SF1">
    <property type="entry name" value="SMALL RIBOSOMAL SUBUNIT PROTEIN MS41"/>
    <property type="match status" value="1"/>
</dbReference>
<dbReference type="Pfam" id="PF09597">
    <property type="entry name" value="SAM_Ribosomal_mS41"/>
    <property type="match status" value="1"/>
</dbReference>